<accession>A0A4U2Y621</accession>
<keyword evidence="5" id="KW-1185">Reference proteome</keyword>
<dbReference type="EMBL" id="SZNK01000001">
    <property type="protein sequence ID" value="TKI54641.1"/>
    <property type="molecule type" value="Genomic_DNA"/>
</dbReference>
<dbReference type="GO" id="GO:0008080">
    <property type="term" value="F:N-acetyltransferase activity"/>
    <property type="evidence" value="ECO:0007669"/>
    <property type="project" value="UniProtKB-ARBA"/>
</dbReference>
<dbReference type="PANTHER" id="PTHR10908:SF0">
    <property type="entry name" value="SEROTONIN N-ACETYLTRANSFERASE"/>
    <property type="match status" value="1"/>
</dbReference>
<evidence type="ECO:0000313" key="5">
    <source>
        <dbReference type="Proteomes" id="UP000307841"/>
    </source>
</evidence>
<keyword evidence="1 4" id="KW-0808">Transferase</keyword>
<dbReference type="Pfam" id="PF00583">
    <property type="entry name" value="Acetyltransf_1"/>
    <property type="match status" value="1"/>
</dbReference>
<dbReference type="CDD" id="cd04301">
    <property type="entry name" value="NAT_SF"/>
    <property type="match status" value="1"/>
</dbReference>
<proteinExistence type="predicted"/>
<gene>
    <name evidence="4" type="ORF">E8L90_03870</name>
</gene>
<comment type="caution">
    <text evidence="4">The sequence shown here is derived from an EMBL/GenBank/DDBJ whole genome shotgun (WGS) entry which is preliminary data.</text>
</comment>
<evidence type="ECO:0000256" key="1">
    <source>
        <dbReference type="ARBA" id="ARBA00022679"/>
    </source>
</evidence>
<dbReference type="InterPro" id="IPR051635">
    <property type="entry name" value="SNAT-like"/>
</dbReference>
<dbReference type="InterPro" id="IPR000182">
    <property type="entry name" value="GNAT_dom"/>
</dbReference>
<evidence type="ECO:0000259" key="3">
    <source>
        <dbReference type="PROSITE" id="PS51186"/>
    </source>
</evidence>
<protein>
    <submittedName>
        <fullName evidence="4">GNAT family N-acetyltransferase</fullName>
    </submittedName>
</protein>
<dbReference type="OrthoDB" id="9800962at2"/>
<evidence type="ECO:0000256" key="2">
    <source>
        <dbReference type="ARBA" id="ARBA00023315"/>
    </source>
</evidence>
<dbReference type="SUPFAM" id="SSF55729">
    <property type="entry name" value="Acyl-CoA N-acyltransferases (Nat)"/>
    <property type="match status" value="1"/>
</dbReference>
<dbReference type="InterPro" id="IPR016181">
    <property type="entry name" value="Acyl_CoA_acyltransferase"/>
</dbReference>
<dbReference type="PANTHER" id="PTHR10908">
    <property type="entry name" value="SEROTONIN N-ACETYLTRANSFERASE"/>
    <property type="match status" value="1"/>
</dbReference>
<keyword evidence="2" id="KW-0012">Acyltransferase</keyword>
<dbReference type="PROSITE" id="PS51186">
    <property type="entry name" value="GNAT"/>
    <property type="match status" value="1"/>
</dbReference>
<evidence type="ECO:0000313" key="4">
    <source>
        <dbReference type="EMBL" id="TKI54641.1"/>
    </source>
</evidence>
<feature type="domain" description="N-acetyltransferase" evidence="3">
    <location>
        <begin position="2"/>
        <end position="162"/>
    </location>
</feature>
<reference evidence="4 5" key="1">
    <citation type="submission" date="2019-04" db="EMBL/GenBank/DDBJ databases">
        <title>Whole genome sequencing of Brevibacillus sp. TGS2-1.</title>
        <authorList>
            <person name="Choi A."/>
        </authorList>
    </citation>
    <scope>NUCLEOTIDE SEQUENCE [LARGE SCALE GENOMIC DNA]</scope>
    <source>
        <strain evidence="4 5">TGS2-1</strain>
    </source>
</reference>
<dbReference type="Gene3D" id="3.40.630.30">
    <property type="match status" value="1"/>
</dbReference>
<organism evidence="4 5">
    <name type="scientific">Brevibacillus antibioticus</name>
    <dbReference type="NCBI Taxonomy" id="2570228"/>
    <lineage>
        <taxon>Bacteria</taxon>
        <taxon>Bacillati</taxon>
        <taxon>Bacillota</taxon>
        <taxon>Bacilli</taxon>
        <taxon>Bacillales</taxon>
        <taxon>Paenibacillaceae</taxon>
        <taxon>Brevibacillus</taxon>
    </lineage>
</organism>
<dbReference type="RefSeq" id="WP_137028074.1">
    <property type="nucleotide sequence ID" value="NZ_SZNK01000001.1"/>
</dbReference>
<sequence length="164" mass="17864">MITIRNAKAEDLPALIAIEQLCFSPEEAATQEAFEKRIRLIPDSFFVAEEDGVIAGLVNGPVIESSFITDDLFQEIKENPTTGGHQTILGLAVSPSFQKRGIASVLLTHLEASASVAGRETITLTCKENLIGYYESHGYLNNGVSSSDHAGAIWYNMIKPLQLR</sequence>
<name>A0A4U2Y621_9BACL</name>
<dbReference type="Proteomes" id="UP000307841">
    <property type="component" value="Unassembled WGS sequence"/>
</dbReference>
<dbReference type="AlphaFoldDB" id="A0A4U2Y621"/>